<evidence type="ECO:0000256" key="2">
    <source>
        <dbReference type="ARBA" id="ARBA00004922"/>
    </source>
</evidence>
<feature type="transmembrane region" description="Helical" evidence="10">
    <location>
        <begin position="424"/>
        <end position="446"/>
    </location>
</feature>
<keyword evidence="13" id="KW-1185">Reference proteome</keyword>
<evidence type="ECO:0000256" key="11">
    <source>
        <dbReference type="SAM" id="MobiDB-lite"/>
    </source>
</evidence>
<feature type="transmembrane region" description="Helical" evidence="10">
    <location>
        <begin position="389"/>
        <end position="412"/>
    </location>
</feature>
<keyword evidence="7 10" id="KW-0472">Membrane</keyword>
<evidence type="ECO:0000256" key="7">
    <source>
        <dbReference type="ARBA" id="ARBA00023136"/>
    </source>
</evidence>
<feature type="transmembrane region" description="Helical" evidence="10">
    <location>
        <begin position="452"/>
        <end position="471"/>
    </location>
</feature>
<reference evidence="12" key="1">
    <citation type="journal article" date="2020" name="Stud. Mycol.">
        <title>101 Dothideomycetes genomes: a test case for predicting lifestyles and emergence of pathogens.</title>
        <authorList>
            <person name="Haridas S."/>
            <person name="Albert R."/>
            <person name="Binder M."/>
            <person name="Bloem J."/>
            <person name="Labutti K."/>
            <person name="Salamov A."/>
            <person name="Andreopoulos B."/>
            <person name="Baker S."/>
            <person name="Barry K."/>
            <person name="Bills G."/>
            <person name="Bluhm B."/>
            <person name="Cannon C."/>
            <person name="Castanera R."/>
            <person name="Culley D."/>
            <person name="Daum C."/>
            <person name="Ezra D."/>
            <person name="Gonzalez J."/>
            <person name="Henrissat B."/>
            <person name="Kuo A."/>
            <person name="Liang C."/>
            <person name="Lipzen A."/>
            <person name="Lutzoni F."/>
            <person name="Magnuson J."/>
            <person name="Mondo S."/>
            <person name="Nolan M."/>
            <person name="Ohm R."/>
            <person name="Pangilinan J."/>
            <person name="Park H.-J."/>
            <person name="Ramirez L."/>
            <person name="Alfaro M."/>
            <person name="Sun H."/>
            <person name="Tritt A."/>
            <person name="Yoshinaga Y."/>
            <person name="Zwiers L.-H."/>
            <person name="Turgeon B."/>
            <person name="Goodwin S."/>
            <person name="Spatafora J."/>
            <person name="Crous P."/>
            <person name="Grigoriev I."/>
        </authorList>
    </citation>
    <scope>NUCLEOTIDE SEQUENCE</scope>
    <source>
        <strain evidence="12">ATCC 16933</strain>
    </source>
</reference>
<comment type="similarity">
    <text evidence="3 10">Belongs to the RFT1 family.</text>
</comment>
<feature type="transmembrane region" description="Helical" evidence="10">
    <location>
        <begin position="515"/>
        <end position="536"/>
    </location>
</feature>
<evidence type="ECO:0000256" key="3">
    <source>
        <dbReference type="ARBA" id="ARBA00010288"/>
    </source>
</evidence>
<comment type="subcellular location">
    <subcellularLocation>
        <location evidence="1 10">Endoplasmic reticulum membrane</location>
        <topology evidence="1 10">Multi-pass membrane protein</topology>
    </subcellularLocation>
</comment>
<evidence type="ECO:0000256" key="10">
    <source>
        <dbReference type="RuleBase" id="RU365067"/>
    </source>
</evidence>
<sequence length="558" mass="58829">MSGAVAASAKGATFLILLQVGSRALTFALNQILLRYLSPETLGLSARLDLFSNTALYFARESLRVALQRHPGSIQAVVNFSYLSILLGVPLTCGLAALYLRAEAAPGADAPFLPESVRAYGLASVVELLSEPCFVAAQQKLLYKVRAAAESAATVAKCLATCGTAVWASRSGIDAGVLPFAVGQVVYSVLLLGVYLPRMYPVARREGFSLLPTRIQSKDPNEYILSLFSRPLFALSVSMYFQSSIKYVLTQADSLLIASMATLAEQGEYALASNYGGLIARMLFQPIEESSRNLFAKLCAPISPPPPSPSPPHPPQDPPQTSPRTASSPPSKPRRSRAALRQARTTLHLVLKSYLVLSLPLATLGPAGAPLLLRLVAGPRWASSQGPAVLAAYCFYIPLLALNGVSEAFVAAAAGGPALWAQAAAMLAVTAAFAAAVWVCIVLVGWGASGLVLANGVNMALRIAFNAAFIARFFGEEGVRLDFLGVLPSAMSVAAATAVPPLLKVSEGALGAYGLVGELVRVGAVGVVFCGVLAILERDFLLQCYRVVRPAPREDEKK</sequence>
<proteinExistence type="inferred from homology"/>
<keyword evidence="6 10" id="KW-1133">Transmembrane helix</keyword>
<dbReference type="InterPro" id="IPR007594">
    <property type="entry name" value="RFT1"/>
</dbReference>
<evidence type="ECO:0000256" key="8">
    <source>
        <dbReference type="ARBA" id="ARBA00044793"/>
    </source>
</evidence>
<dbReference type="Proteomes" id="UP000799766">
    <property type="component" value="Unassembled WGS sequence"/>
</dbReference>
<evidence type="ECO:0000256" key="6">
    <source>
        <dbReference type="ARBA" id="ARBA00022989"/>
    </source>
</evidence>
<keyword evidence="10" id="KW-0813">Transport</keyword>
<dbReference type="PANTHER" id="PTHR13117:SF5">
    <property type="entry name" value="PROTEIN RFT1 HOMOLOG"/>
    <property type="match status" value="1"/>
</dbReference>
<dbReference type="GO" id="GO:0034203">
    <property type="term" value="P:glycolipid translocation"/>
    <property type="evidence" value="ECO:0007669"/>
    <property type="project" value="TreeGrafter"/>
</dbReference>
<feature type="region of interest" description="Disordered" evidence="11">
    <location>
        <begin position="303"/>
        <end position="338"/>
    </location>
</feature>
<feature type="transmembrane region" description="Helical" evidence="10">
    <location>
        <begin position="80"/>
        <end position="100"/>
    </location>
</feature>
<dbReference type="Pfam" id="PF04506">
    <property type="entry name" value="Rft-1"/>
    <property type="match status" value="1"/>
</dbReference>
<feature type="transmembrane region" description="Helical" evidence="10">
    <location>
        <begin position="177"/>
        <end position="196"/>
    </location>
</feature>
<feature type="transmembrane region" description="Helical" evidence="10">
    <location>
        <begin position="354"/>
        <end position="377"/>
    </location>
</feature>
<dbReference type="GO" id="GO:0005789">
    <property type="term" value="C:endoplasmic reticulum membrane"/>
    <property type="evidence" value="ECO:0007669"/>
    <property type="project" value="UniProtKB-SubCell"/>
</dbReference>
<dbReference type="PANTHER" id="PTHR13117">
    <property type="entry name" value="ENDOPLASMIC RETICULUM MULTISPAN TRANSMEMBRANE PROTEIN-RELATED"/>
    <property type="match status" value="1"/>
</dbReference>
<dbReference type="EMBL" id="MU001680">
    <property type="protein sequence ID" value="KAF2457434.1"/>
    <property type="molecule type" value="Genomic_DNA"/>
</dbReference>
<accession>A0A6A6P0U6</accession>
<gene>
    <name evidence="12" type="ORF">BDY21DRAFT_385732</name>
</gene>
<evidence type="ECO:0000313" key="12">
    <source>
        <dbReference type="EMBL" id="KAF2457434.1"/>
    </source>
</evidence>
<evidence type="ECO:0000256" key="4">
    <source>
        <dbReference type="ARBA" id="ARBA00022692"/>
    </source>
</evidence>
<comment type="caution">
    <text evidence="10">Lacks conserved residue(s) required for the propagation of feature annotation.</text>
</comment>
<keyword evidence="4 10" id="KW-0812">Transmembrane</keyword>
<feature type="transmembrane region" description="Helical" evidence="10">
    <location>
        <begin position="483"/>
        <end position="503"/>
    </location>
</feature>
<dbReference type="GO" id="GO:0006488">
    <property type="term" value="P:dolichol-linked oligosaccharide biosynthetic process"/>
    <property type="evidence" value="ECO:0007669"/>
    <property type="project" value="InterPro"/>
</dbReference>
<protein>
    <recommendedName>
        <fullName evidence="8 10">Man(5)GlcNAc(2)-PP-dolichol translocation protein RFT1</fullName>
    </recommendedName>
</protein>
<evidence type="ECO:0000256" key="1">
    <source>
        <dbReference type="ARBA" id="ARBA00004477"/>
    </source>
</evidence>
<dbReference type="OrthoDB" id="9979195at2759"/>
<comment type="function">
    <text evidence="9 10">Intramembrane glycolipid transporter that operates in the biosynthetic pathway of dolichol-linked oligosaccharides, the glycan precursors employed in protein asparagine (N)-glycosylation. The sequential addition of sugars to dolichol pyrophosphate produces dolichol-linked oligosaccharides containing fourteen sugars, including two GlcNAcs, nine mannoses and three glucoses. Once assembled, the oligosaccharide is transferred from the lipid to nascent proteins by oligosaccharyltransferases. The assembly of dolichol-linked oligosaccharides begins on the cytosolic side of the endoplasmic reticulum membrane and finishes in its lumen. RFT1 could mediate the translocation of the cytosolically oriented intermediate DolPP-GlcNAc2Man5, produced by ALG11, into the ER lumen where dolichol-linked oligosaccharides assembly continues. However, the intramembrane lipid transporter activity could not be confirmed in vitro.</text>
</comment>
<feature type="compositionally biased region" description="Pro residues" evidence="11">
    <location>
        <begin position="303"/>
        <end position="321"/>
    </location>
</feature>
<organism evidence="12 13">
    <name type="scientific">Lineolata rhizophorae</name>
    <dbReference type="NCBI Taxonomy" id="578093"/>
    <lineage>
        <taxon>Eukaryota</taxon>
        <taxon>Fungi</taxon>
        <taxon>Dikarya</taxon>
        <taxon>Ascomycota</taxon>
        <taxon>Pezizomycotina</taxon>
        <taxon>Dothideomycetes</taxon>
        <taxon>Dothideomycetes incertae sedis</taxon>
        <taxon>Lineolatales</taxon>
        <taxon>Lineolataceae</taxon>
        <taxon>Lineolata</taxon>
    </lineage>
</organism>
<evidence type="ECO:0000313" key="13">
    <source>
        <dbReference type="Proteomes" id="UP000799766"/>
    </source>
</evidence>
<comment type="pathway">
    <text evidence="2">Protein modification; protein glycosylation.</text>
</comment>
<keyword evidence="5 10" id="KW-0256">Endoplasmic reticulum</keyword>
<dbReference type="AlphaFoldDB" id="A0A6A6P0U6"/>
<evidence type="ECO:0000256" key="9">
    <source>
        <dbReference type="ARBA" id="ARBA00045912"/>
    </source>
</evidence>
<name>A0A6A6P0U6_9PEZI</name>
<evidence type="ECO:0000256" key="5">
    <source>
        <dbReference type="ARBA" id="ARBA00022824"/>
    </source>
</evidence>